<comment type="caution">
    <text evidence="2">The sequence shown here is derived from an EMBL/GenBank/DDBJ whole genome shotgun (WGS) entry which is preliminary data.</text>
</comment>
<gene>
    <name evidence="2" type="ORF">Egran_07056</name>
</gene>
<name>A0A232LLZ4_9EURO</name>
<reference evidence="2 3" key="1">
    <citation type="journal article" date="2015" name="Environ. Microbiol.">
        <title>Metagenome sequence of Elaphomyces granulatus from sporocarp tissue reveals Ascomycota ectomycorrhizal fingerprints of genome expansion and a Proteobacteria-rich microbiome.</title>
        <authorList>
            <person name="Quandt C.A."/>
            <person name="Kohler A."/>
            <person name="Hesse C.N."/>
            <person name="Sharpton T.J."/>
            <person name="Martin F."/>
            <person name="Spatafora J.W."/>
        </authorList>
    </citation>
    <scope>NUCLEOTIDE SEQUENCE [LARGE SCALE GENOMIC DNA]</scope>
    <source>
        <strain evidence="2 3">OSC145934</strain>
    </source>
</reference>
<dbReference type="OrthoDB" id="76567at2759"/>
<evidence type="ECO:0000313" key="2">
    <source>
        <dbReference type="EMBL" id="OXV05176.1"/>
    </source>
</evidence>
<dbReference type="AlphaFoldDB" id="A0A232LLZ4"/>
<evidence type="ECO:0000256" key="1">
    <source>
        <dbReference type="SAM" id="MobiDB-lite"/>
    </source>
</evidence>
<evidence type="ECO:0000313" key="3">
    <source>
        <dbReference type="Proteomes" id="UP000243515"/>
    </source>
</evidence>
<accession>A0A232LLZ4</accession>
<keyword evidence="3" id="KW-1185">Reference proteome</keyword>
<proteinExistence type="predicted"/>
<sequence>MNTTNMNRAEQTHRTRRSTTKEDDQKPSAQHLFNEIRRAIVGATTHQFLIYEDVEPKIGSLIVDSLGEDQVVEDAAPRIGYDSHTLTLTIHIMPNFIHDIFQPWIIDEVKNHMVTSGFITAAEASLLMVFSGTKYRSFVGPYAGSSKQPGLAIVPLNPQLLGIGMPSLAIESGWSESLPRLHRDMRQWLIGGGGAVQTVLLFKWYRLSGGRVRGLAELYDLDSAGNERLLQEEVVFPVPTPGTTAAAQGITIERGQLFGNSLPMGRNPHDTYRFSLDAFRRLAVRGIAEDGYVPA</sequence>
<feature type="region of interest" description="Disordered" evidence="1">
    <location>
        <begin position="1"/>
        <end position="28"/>
    </location>
</feature>
<dbReference type="Proteomes" id="UP000243515">
    <property type="component" value="Unassembled WGS sequence"/>
</dbReference>
<protein>
    <submittedName>
        <fullName evidence="2">Uncharacterized protein</fullName>
    </submittedName>
</protein>
<organism evidence="2 3">
    <name type="scientific">Elaphomyces granulatus</name>
    <dbReference type="NCBI Taxonomy" id="519963"/>
    <lineage>
        <taxon>Eukaryota</taxon>
        <taxon>Fungi</taxon>
        <taxon>Dikarya</taxon>
        <taxon>Ascomycota</taxon>
        <taxon>Pezizomycotina</taxon>
        <taxon>Eurotiomycetes</taxon>
        <taxon>Eurotiomycetidae</taxon>
        <taxon>Eurotiales</taxon>
        <taxon>Elaphomycetaceae</taxon>
        <taxon>Elaphomyces</taxon>
    </lineage>
</organism>
<dbReference type="EMBL" id="NPHW01007467">
    <property type="protein sequence ID" value="OXV05176.1"/>
    <property type="molecule type" value="Genomic_DNA"/>
</dbReference>